<reference evidence="7 8" key="1">
    <citation type="submission" date="2024-04" db="EMBL/GenBank/DDBJ databases">
        <title>Genome assembly C_amara_ONT_v2.</title>
        <authorList>
            <person name="Yant L."/>
            <person name="Moore C."/>
            <person name="Slenker M."/>
        </authorList>
    </citation>
    <scope>NUCLEOTIDE SEQUENCE [LARGE SCALE GENOMIC DNA]</scope>
    <source>
        <tissue evidence="7">Leaf</tissue>
    </source>
</reference>
<evidence type="ECO:0000256" key="3">
    <source>
        <dbReference type="ARBA" id="ARBA00023125"/>
    </source>
</evidence>
<dbReference type="PANTHER" id="PTHR11945">
    <property type="entry name" value="MADS BOX PROTEIN"/>
    <property type="match status" value="1"/>
</dbReference>
<dbReference type="PROSITE" id="PS50066">
    <property type="entry name" value="MADS_BOX_2"/>
    <property type="match status" value="1"/>
</dbReference>
<dbReference type="Gene3D" id="3.40.1810.10">
    <property type="entry name" value="Transcription factor, MADS-box"/>
    <property type="match status" value="1"/>
</dbReference>
<dbReference type="CDD" id="cd00266">
    <property type="entry name" value="MADS_SRF_like"/>
    <property type="match status" value="1"/>
</dbReference>
<name>A0ABD0Z5C5_CARAN</name>
<keyword evidence="2" id="KW-0805">Transcription regulation</keyword>
<protein>
    <submittedName>
        <fullName evidence="7">Agamous-like MADS-box protein AGL97</fullName>
    </submittedName>
</protein>
<dbReference type="SMART" id="SM00432">
    <property type="entry name" value="MADS"/>
    <property type="match status" value="1"/>
</dbReference>
<comment type="caution">
    <text evidence="7">The sequence shown here is derived from an EMBL/GenBank/DDBJ whole genome shotgun (WGS) entry which is preliminary data.</text>
</comment>
<sequence length="367" mass="40689">MRGIKRKIPLEKIEKKDSRAVAFSKRSKGLYSKAADLCLLSGGKIAIIATPVSSNSNVSFYSFGHSSVDSVVSAFLANKHPREDDDLGFWWNDEGLARSENPEELREAMNSMSQMLQHLKDMEKRGEHEDVKKKGNLHVTHQKQTLDLQSSSTSANFEGFNKNSEDQFLAISDNNNNKSVLTGNLDYVITHQKQTLDLQSSSTSANFEGFNKNSEDQFLAISDNNNNNSGLTGNLGGIGANQELGLDQIFDIVKSQGPLMNLETDDVSLVTRNQNPLSDSEAVEELVMQNRDLYENNLVNLSDIDENQILSISDNNNNNDLSGNNEGWFDQELDLDQIIDFEAFEDGGSDPIDFSGFFNELASITAL</sequence>
<dbReference type="InterPro" id="IPR002100">
    <property type="entry name" value="TF_MADSbox"/>
</dbReference>
<dbReference type="InterPro" id="IPR033897">
    <property type="entry name" value="SRF-like_MADS-box"/>
</dbReference>
<dbReference type="InterPro" id="IPR036879">
    <property type="entry name" value="TF_MADSbox_sf"/>
</dbReference>
<evidence type="ECO:0000256" key="5">
    <source>
        <dbReference type="ARBA" id="ARBA00023242"/>
    </source>
</evidence>
<keyword evidence="4" id="KW-0804">Transcription</keyword>
<comment type="subcellular location">
    <subcellularLocation>
        <location evidence="1">Nucleus</location>
    </subcellularLocation>
</comment>
<evidence type="ECO:0000256" key="2">
    <source>
        <dbReference type="ARBA" id="ARBA00023015"/>
    </source>
</evidence>
<evidence type="ECO:0000313" key="7">
    <source>
        <dbReference type="EMBL" id="KAL1189683.1"/>
    </source>
</evidence>
<dbReference type="FunFam" id="3.40.1810.10:FF:000023">
    <property type="entry name" value="MADS-box protein-like"/>
    <property type="match status" value="1"/>
</dbReference>
<accession>A0ABD0Z5C5</accession>
<keyword evidence="8" id="KW-1185">Reference proteome</keyword>
<proteinExistence type="predicted"/>
<dbReference type="SUPFAM" id="SSF55455">
    <property type="entry name" value="SRF-like"/>
    <property type="match status" value="1"/>
</dbReference>
<dbReference type="GO" id="GO:0003677">
    <property type="term" value="F:DNA binding"/>
    <property type="evidence" value="ECO:0007669"/>
    <property type="project" value="UniProtKB-KW"/>
</dbReference>
<evidence type="ECO:0000259" key="6">
    <source>
        <dbReference type="PROSITE" id="PS50066"/>
    </source>
</evidence>
<dbReference type="EMBL" id="JBANAX010000890">
    <property type="protein sequence ID" value="KAL1189683.1"/>
    <property type="molecule type" value="Genomic_DNA"/>
</dbReference>
<dbReference type="PANTHER" id="PTHR11945:SF702">
    <property type="entry name" value="AGAMOUS-LIKE 83-RELATED"/>
    <property type="match status" value="1"/>
</dbReference>
<dbReference type="AlphaFoldDB" id="A0ABD0Z5C5"/>
<evidence type="ECO:0000313" key="8">
    <source>
        <dbReference type="Proteomes" id="UP001558713"/>
    </source>
</evidence>
<dbReference type="GO" id="GO:0005634">
    <property type="term" value="C:nucleus"/>
    <property type="evidence" value="ECO:0007669"/>
    <property type="project" value="UniProtKB-SubCell"/>
</dbReference>
<dbReference type="Pfam" id="PF00319">
    <property type="entry name" value="SRF-TF"/>
    <property type="match status" value="1"/>
</dbReference>
<evidence type="ECO:0000256" key="4">
    <source>
        <dbReference type="ARBA" id="ARBA00023163"/>
    </source>
</evidence>
<keyword evidence="5" id="KW-0539">Nucleus</keyword>
<dbReference type="Proteomes" id="UP001558713">
    <property type="component" value="Unassembled WGS sequence"/>
</dbReference>
<evidence type="ECO:0000256" key="1">
    <source>
        <dbReference type="ARBA" id="ARBA00004123"/>
    </source>
</evidence>
<organism evidence="7 8">
    <name type="scientific">Cardamine amara subsp. amara</name>
    <dbReference type="NCBI Taxonomy" id="228776"/>
    <lineage>
        <taxon>Eukaryota</taxon>
        <taxon>Viridiplantae</taxon>
        <taxon>Streptophyta</taxon>
        <taxon>Embryophyta</taxon>
        <taxon>Tracheophyta</taxon>
        <taxon>Spermatophyta</taxon>
        <taxon>Magnoliopsida</taxon>
        <taxon>eudicotyledons</taxon>
        <taxon>Gunneridae</taxon>
        <taxon>Pentapetalae</taxon>
        <taxon>rosids</taxon>
        <taxon>malvids</taxon>
        <taxon>Brassicales</taxon>
        <taxon>Brassicaceae</taxon>
        <taxon>Cardamineae</taxon>
        <taxon>Cardamine</taxon>
    </lineage>
</organism>
<feature type="domain" description="MADS-box" evidence="6">
    <location>
        <begin position="5"/>
        <end position="48"/>
    </location>
</feature>
<gene>
    <name evidence="7" type="ORF">V5N11_006135</name>
</gene>
<dbReference type="PRINTS" id="PR00404">
    <property type="entry name" value="MADSDOMAIN"/>
</dbReference>
<keyword evidence="3" id="KW-0238">DNA-binding</keyword>